<dbReference type="RefSeq" id="WP_145754700.1">
    <property type="nucleotide sequence ID" value="NZ_VITN01000045.1"/>
</dbReference>
<proteinExistence type="predicted"/>
<name>A0A560EII0_9PROT</name>
<feature type="region of interest" description="Disordered" evidence="1">
    <location>
        <begin position="89"/>
        <end position="114"/>
    </location>
</feature>
<gene>
    <name evidence="2" type="ORF">FBZ89_1453</name>
</gene>
<sequence length="114" mass="12015">MAARSTTWTILNATAFDFTLVSATATGGVFAVSAPNVIKSGESGSFRAESDGFATGDEGTVIYSIPDGHFSFYFDNPFIGSDDYSVTPPPSYNASTSETTGNDQVLSSRCFKPD</sequence>
<organism evidence="2 3">
    <name type="scientific">Nitrospirillum amazonense</name>
    <dbReference type="NCBI Taxonomy" id="28077"/>
    <lineage>
        <taxon>Bacteria</taxon>
        <taxon>Pseudomonadati</taxon>
        <taxon>Pseudomonadota</taxon>
        <taxon>Alphaproteobacteria</taxon>
        <taxon>Rhodospirillales</taxon>
        <taxon>Azospirillaceae</taxon>
        <taxon>Nitrospirillum</taxon>
    </lineage>
</organism>
<dbReference type="AlphaFoldDB" id="A0A560EII0"/>
<comment type="caution">
    <text evidence="2">The sequence shown here is derived from an EMBL/GenBank/DDBJ whole genome shotgun (WGS) entry which is preliminary data.</text>
</comment>
<evidence type="ECO:0000313" key="2">
    <source>
        <dbReference type="EMBL" id="TWB09188.1"/>
    </source>
</evidence>
<protein>
    <submittedName>
        <fullName evidence="2">Uncharacterized protein</fullName>
    </submittedName>
</protein>
<accession>A0A560EII0</accession>
<feature type="compositionally biased region" description="Polar residues" evidence="1">
    <location>
        <begin position="92"/>
        <end position="107"/>
    </location>
</feature>
<dbReference type="EMBL" id="VITN01000045">
    <property type="protein sequence ID" value="TWB09188.1"/>
    <property type="molecule type" value="Genomic_DNA"/>
</dbReference>
<dbReference type="Proteomes" id="UP000319859">
    <property type="component" value="Unassembled WGS sequence"/>
</dbReference>
<reference evidence="2 3" key="1">
    <citation type="submission" date="2019-06" db="EMBL/GenBank/DDBJ databases">
        <title>Genomic Encyclopedia of Type Strains, Phase IV (KMG-V): Genome sequencing to study the core and pangenomes of soil and plant-associated prokaryotes.</title>
        <authorList>
            <person name="Whitman W."/>
        </authorList>
    </citation>
    <scope>NUCLEOTIDE SEQUENCE [LARGE SCALE GENOMIC DNA]</scope>
    <source>
        <strain evidence="2 3">BR 11880</strain>
    </source>
</reference>
<evidence type="ECO:0000256" key="1">
    <source>
        <dbReference type="SAM" id="MobiDB-lite"/>
    </source>
</evidence>
<evidence type="ECO:0000313" key="3">
    <source>
        <dbReference type="Proteomes" id="UP000319859"/>
    </source>
</evidence>
<dbReference type="OrthoDB" id="8481856at2"/>
<dbReference type="Gene3D" id="2.60.270.50">
    <property type="match status" value="1"/>
</dbReference>